<proteinExistence type="predicted"/>
<sequence>MPRPTGNQLRVDVPLTNISIAYIQDASQYIAEKIFPRVPVKRQSDRVPKYDKASWLAARAQPRAPGSESAGGGYKVDLSDTYFAVPYSFHKDVNDQDRANTMAPFDADRDATQFVTDVLLKTREILFVHSYFATGVWGYERQGVASSPGAGQFLQWDQSTSDPIGDISDAKNAILETTGFLPNVLALDYKTYEALRNHPLVLDRVKFGGAPGNPATVNAQALAQLFDVEEVVIGQAVVNLANEDGTPNIQFVMPKSALLVYRQRQPSLMKPSAGYIFAWEDYAQNAYGIAIKRFRMEHLESDRIEGTLAFDAKIVAPDLGAFFRNTVA</sequence>
<reference evidence="1" key="2">
    <citation type="journal article" date="2012" name="PLoS ONE">
        <title>A Deeply Branching Thermophilic Bacterium with an Ancient Acetyl-CoA Pathway Dominates a Subsurface Ecosystem.</title>
        <authorList>
            <person name="Takami H."/>
            <person name="Noguchi H."/>
            <person name="Takaki Y."/>
            <person name="Uchiyama I."/>
            <person name="Toyoda A."/>
            <person name="Nishi S."/>
            <person name="Chee G.-J."/>
            <person name="Arai W."/>
            <person name="Nunoura T."/>
            <person name="Itoh T."/>
            <person name="Hattori M."/>
            <person name="Takai K."/>
        </authorList>
    </citation>
    <scope>NUCLEOTIDE SEQUENCE</scope>
</reference>
<dbReference type="EMBL" id="AP011635">
    <property type="protein sequence ID" value="BAL52631.1"/>
    <property type="molecule type" value="Genomic_DNA"/>
</dbReference>
<name>H5S8Z5_9ZZZZ</name>
<evidence type="ECO:0000313" key="1">
    <source>
        <dbReference type="EMBL" id="BAL52631.1"/>
    </source>
</evidence>
<dbReference type="AlphaFoldDB" id="H5S8Z5"/>
<reference evidence="1" key="1">
    <citation type="journal article" date="2005" name="Environ. Microbiol.">
        <title>Genetic and functional properties of uncultivated thermophilic crenarchaeotes from a subsurface gold mine as revealed by analysis of genome fragments.</title>
        <authorList>
            <person name="Nunoura T."/>
            <person name="Hirayama H."/>
            <person name="Takami H."/>
            <person name="Oida H."/>
            <person name="Nishi S."/>
            <person name="Shimamura S."/>
            <person name="Suzuki Y."/>
            <person name="Inagaki F."/>
            <person name="Takai K."/>
            <person name="Nealson K.H."/>
            <person name="Horikoshi K."/>
        </authorList>
    </citation>
    <scope>NUCLEOTIDE SEQUENCE</scope>
</reference>
<accession>H5S8Z5</accession>
<gene>
    <name evidence="1" type="ORF">HGMM_F01H12C03</name>
</gene>
<dbReference type="Gene3D" id="3.90.1690.10">
    <property type="entry name" value="phage-related protein like domain"/>
    <property type="match status" value="1"/>
</dbReference>
<organism evidence="1">
    <name type="scientific">uncultured prokaryote</name>
    <dbReference type="NCBI Taxonomy" id="198431"/>
    <lineage>
        <taxon>unclassified sequences</taxon>
        <taxon>environmental samples</taxon>
    </lineage>
</organism>
<protein>
    <submittedName>
        <fullName evidence="1">Hypothetical conserved protein</fullName>
    </submittedName>
</protein>
<dbReference type="InterPro" id="IPR053738">
    <property type="entry name" value="Lambda_capsid_assembly"/>
</dbReference>